<feature type="compositionally biased region" description="Basic and acidic residues" evidence="1">
    <location>
        <begin position="1104"/>
        <end position="1128"/>
    </location>
</feature>
<dbReference type="STRING" id="300112.A0A4S2KG85"/>
<feature type="compositionally biased region" description="Polar residues" evidence="1">
    <location>
        <begin position="185"/>
        <end position="197"/>
    </location>
</feature>
<feature type="region of interest" description="Disordered" evidence="1">
    <location>
        <begin position="1378"/>
        <end position="1397"/>
    </location>
</feature>
<gene>
    <name evidence="2" type="ORF">DBV15_06574</name>
</gene>
<feature type="compositionally biased region" description="Polar residues" evidence="1">
    <location>
        <begin position="543"/>
        <end position="557"/>
    </location>
</feature>
<evidence type="ECO:0000313" key="2">
    <source>
        <dbReference type="EMBL" id="TGZ46797.1"/>
    </source>
</evidence>
<feature type="compositionally biased region" description="Basic residues" evidence="1">
    <location>
        <begin position="1378"/>
        <end position="1391"/>
    </location>
</feature>
<proteinExistence type="predicted"/>
<feature type="compositionally biased region" description="Basic and acidic residues" evidence="1">
    <location>
        <begin position="824"/>
        <end position="834"/>
    </location>
</feature>
<evidence type="ECO:0000256" key="1">
    <source>
        <dbReference type="SAM" id="MobiDB-lite"/>
    </source>
</evidence>
<keyword evidence="3" id="KW-1185">Reference proteome</keyword>
<accession>A0A4S2KG85</accession>
<feature type="region of interest" description="Disordered" evidence="1">
    <location>
        <begin position="669"/>
        <end position="763"/>
    </location>
</feature>
<feature type="compositionally biased region" description="Basic and acidic residues" evidence="1">
    <location>
        <begin position="842"/>
        <end position="873"/>
    </location>
</feature>
<feature type="region of interest" description="Disordered" evidence="1">
    <location>
        <begin position="1"/>
        <end position="212"/>
    </location>
</feature>
<feature type="compositionally biased region" description="Acidic residues" evidence="1">
    <location>
        <begin position="975"/>
        <end position="1036"/>
    </location>
</feature>
<feature type="compositionally biased region" description="Polar residues" evidence="1">
    <location>
        <begin position="61"/>
        <end position="79"/>
    </location>
</feature>
<feature type="compositionally biased region" description="Basic and acidic residues" evidence="1">
    <location>
        <begin position="746"/>
        <end position="761"/>
    </location>
</feature>
<feature type="region of interest" description="Disordered" evidence="1">
    <location>
        <begin position="537"/>
        <end position="557"/>
    </location>
</feature>
<dbReference type="Proteomes" id="UP000310200">
    <property type="component" value="Unassembled WGS sequence"/>
</dbReference>
<feature type="compositionally biased region" description="Basic residues" evidence="1">
    <location>
        <begin position="677"/>
        <end position="687"/>
    </location>
</feature>
<feature type="compositionally biased region" description="Basic and acidic residues" evidence="1">
    <location>
        <begin position="1037"/>
        <end position="1046"/>
    </location>
</feature>
<sequence length="2042" mass="231437">MPRSVKDSDDDFESKAAAGRMQTRMFTVQSVSSPLRRSSRIKQNKYSPDSESEGSSISNSQTIRSTRARTATMDSTVSDTMKKPRTRKLSISSDISEIDVDIPRTPGKRTRQSSGAPGTPTRVNTRAASRLMRAVSETQSPLPAARTMRKTRASSAEPESLFDQNKSRSDSPIKTPEGQYKLEKTSGNGTNNEVSTYSSSSSGRRNSVKEDKTIIIEDSLSDTEKSLIDLCKSSKVLLNTSTEEQKSDKENEMLNINSDVSVEKSMQLNVISPCIKSHASSFMNKSLDEKEIKSTKKELSKKRRSRESTEIAIKHDNLAKETVDNSQEKMDISTESLNSTATNQTILSQHDGTKLVDEVINQDKTSVENISTSTNEDATAVSNEAADDDNEIKLTLESPRRDEIEVSSNVAQFDQTEDLQISSPIESFNDRTTVTQDKVTDNFDSTEEKQKQENLFKCVTELTPESSNTTLKINNSTRDSNDVVIQDGQSSVIIETSKKSAIDISPEKTDTKDILPEKIVKRNLKRKSTDVLDDLEREKESLQMETSPKNQENTEISDNVSDIEGIDLFKDIPADKWKKNNVKTVSDQSTSSQSVRKVENDNETECDLILVDRRAWLAAETIKAAKEAESFEYDSDDTVLLKSRLDAAQASYNTKKLDVVDEELMDIDSDENEKQVKKPRKSRTKRRLTSEIDQDSSRCTEDEDNLVTADKSNNESKTALNRTHDQSISRLNKSKQSPRTRRRSSKASDESDKEVENDVSKLNRSLLISNKNTSLRKSVEGRTLNKSLKDTFMQNISTNKSRTDDSEEEIDKTDTHAGKKLNKEKRSSNKSRNEDADDDATETEKKNVSTDDNSKKDENTLNRSIDQESKPIETKTTIHLNDDESDNSDINIVAIDSGSKTYSMIANTGSDNSEERRLANLYSCLFSMTKADSDNDTDDSSSDSDINREYNLDGAKQKFSDEDVPADECRASEVEFSDSDDNDSDLADFIVNDDDDVDYVEDEDKEKDDDEDMHDIKDDDENVEEDDEAAYEEEVKDEDKQAHIDTESINMEDENEEGEDTQGKDYVADEDTEENEFAGMEVISSYASTSGKSKNNSIQYTSSRKSDTKMKQDIKMKKSIMEKNEKSILLDSSNSDLSIKKKKKKSLVKENDTNLSNASNLSSSSMKKDKELDSQYSLRDGAKRNSSKPLNEYEFVSAKKLPRSRELMKFSTPNGNSCKKLELDEIIEGISENKDIKSDNTITATQNTSVMKKKSNKNPALNEDINVKMFSYANKEKMLNSDFSPDLLKLLERTSFSKSTSSKIELHKTMNIIDTETPTIKHLRKEKLNESAPTLKSNIETSLLSTKKKDIAQIKLKEKNNEDESDLIILSSDDAIRKRSQKKQKKHKKRDTSRENITDEALSEGVIEYVPKKKKTVKLTQLTIVGDNIHEDTCQISSEKKKKKRDTSKENITDKALSEDVELKIFKKKKPVKSTQLTIVDDNIREDARHISEKRKKKKKQDTSRENIAVEAVSEGVTELKIPKKKKPVKLTQLTIIDNDIHEDALVSEKKKKKKIQDTSKENIVDEALFEDAIELKIPKKKKRAKLIQLPIVENNTREDICLINEREKKKKKKQETLKGYITEKVLTEDTVELKIPKKKKRAKFSQLVIIEDDTRQDVYQINEKEKKKKKKQINIVEEDKNVNEDDTCKNTYQSNETEKKKKGEALKKNITEKALSEDIVELKISTKKKPCINLNQLATVYDDADTHQDAYQINEKEKKKKKKKINVVEKDENVNEGNILRKNIRENKTGLAQQKKNKIVSSLKLGLPTDKHMLKKKTKQQKAVESTETLWTEKNTLPVQIPVSKLKSDKNLLSRKLLQDTLDASKSKSVVHTTKKLDKATAKMCIPTELKPKKKRDRTEDIENVVRVNVPTKKSKKEMKEMTKFLPSSSGLKRLSDDVIENLTDVPLRAKKRRKISQNEEQVVSSVKTGKSKMTTANDSFTLSNSDCSTEFCVVNLQKTKKQPPTGATAAVSFRRRMLARNNREPISAYMMYRDKMNFIK</sequence>
<name>A0A4S2KG85_9HYME</name>
<feature type="compositionally biased region" description="Basic residues" evidence="1">
    <location>
        <begin position="732"/>
        <end position="745"/>
    </location>
</feature>
<feature type="compositionally biased region" description="Polar residues" evidence="1">
    <location>
        <begin position="1085"/>
        <end position="1103"/>
    </location>
</feature>
<organism evidence="2 3">
    <name type="scientific">Temnothorax longispinosus</name>
    <dbReference type="NCBI Taxonomy" id="300112"/>
    <lineage>
        <taxon>Eukaryota</taxon>
        <taxon>Metazoa</taxon>
        <taxon>Ecdysozoa</taxon>
        <taxon>Arthropoda</taxon>
        <taxon>Hexapoda</taxon>
        <taxon>Insecta</taxon>
        <taxon>Pterygota</taxon>
        <taxon>Neoptera</taxon>
        <taxon>Endopterygota</taxon>
        <taxon>Hymenoptera</taxon>
        <taxon>Apocrita</taxon>
        <taxon>Aculeata</taxon>
        <taxon>Formicoidea</taxon>
        <taxon>Formicidae</taxon>
        <taxon>Myrmicinae</taxon>
        <taxon>Temnothorax</taxon>
    </lineage>
</organism>
<feature type="compositionally biased region" description="Polar residues" evidence="1">
    <location>
        <begin position="112"/>
        <end position="127"/>
    </location>
</feature>
<evidence type="ECO:0000313" key="3">
    <source>
        <dbReference type="Proteomes" id="UP000310200"/>
    </source>
</evidence>
<reference evidence="2 3" key="1">
    <citation type="journal article" date="2019" name="Philos. Trans. R. Soc. Lond., B, Biol. Sci.">
        <title>Ant behaviour and brain gene expression of defending hosts depend on the ecological success of the intruding social parasite.</title>
        <authorList>
            <person name="Kaur R."/>
            <person name="Stoldt M."/>
            <person name="Jongepier E."/>
            <person name="Feldmeyer B."/>
            <person name="Menzel F."/>
            <person name="Bornberg-Bauer E."/>
            <person name="Foitzik S."/>
        </authorList>
    </citation>
    <scope>NUCLEOTIDE SEQUENCE [LARGE SCALE GENOMIC DNA]</scope>
    <source>
        <tissue evidence="2">Whole body</tissue>
    </source>
</reference>
<dbReference type="EMBL" id="QBLH01002813">
    <property type="protein sequence ID" value="TGZ46797.1"/>
    <property type="molecule type" value="Genomic_DNA"/>
</dbReference>
<protein>
    <submittedName>
        <fullName evidence="2">Uncharacterized protein</fullName>
    </submittedName>
</protein>
<feature type="compositionally biased region" description="Polar residues" evidence="1">
    <location>
        <begin position="24"/>
        <end position="36"/>
    </location>
</feature>
<feature type="compositionally biased region" description="Acidic residues" evidence="1">
    <location>
        <begin position="1050"/>
        <end position="1060"/>
    </location>
</feature>
<feature type="region of interest" description="Disordered" evidence="1">
    <location>
        <begin position="928"/>
        <end position="1189"/>
    </location>
</feature>
<feature type="compositionally biased region" description="Low complexity" evidence="1">
    <location>
        <begin position="47"/>
        <end position="60"/>
    </location>
</feature>
<feature type="compositionally biased region" description="Basic and acidic residues" evidence="1">
    <location>
        <begin position="945"/>
        <end position="973"/>
    </location>
</feature>
<feature type="region of interest" description="Disordered" evidence="1">
    <location>
        <begin position="790"/>
        <end position="885"/>
    </location>
</feature>
<comment type="caution">
    <text evidence="2">The sequence shown here is derived from an EMBL/GenBank/DDBJ whole genome shotgun (WGS) entry which is preliminary data.</text>
</comment>
<feature type="compositionally biased region" description="Low complexity" evidence="1">
    <location>
        <begin position="1154"/>
        <end position="1165"/>
    </location>
</feature>